<reference evidence="2" key="1">
    <citation type="journal article" date="2019" name="Int. J. Syst. Evol. Microbiol.">
        <title>The Global Catalogue of Microorganisms (GCM) 10K type strain sequencing project: providing services to taxonomists for standard genome sequencing and annotation.</title>
        <authorList>
            <consortium name="The Broad Institute Genomics Platform"/>
            <consortium name="The Broad Institute Genome Sequencing Center for Infectious Disease"/>
            <person name="Wu L."/>
            <person name="Ma J."/>
        </authorList>
    </citation>
    <scope>NUCLEOTIDE SEQUENCE [LARGE SCALE GENOMIC DNA]</scope>
    <source>
        <strain evidence="2">LMG 29894</strain>
    </source>
</reference>
<dbReference type="EC" id="2.4.-.-" evidence="1"/>
<dbReference type="Proteomes" id="UP001595791">
    <property type="component" value="Unassembled WGS sequence"/>
</dbReference>
<protein>
    <submittedName>
        <fullName evidence="1">Glycosyltransferase</fullName>
        <ecNumber evidence="1">2.4.-.-</ecNumber>
    </submittedName>
</protein>
<comment type="caution">
    <text evidence="1">The sequence shown here is derived from an EMBL/GenBank/DDBJ whole genome shotgun (WGS) entry which is preliminary data.</text>
</comment>
<accession>A0ABV8MY04</accession>
<name>A0ABV8MY04_9NEIS</name>
<dbReference type="InterPro" id="IPR018225">
    <property type="entry name" value="Transaldolase_AS"/>
</dbReference>
<dbReference type="RefSeq" id="WP_378168384.1">
    <property type="nucleotide sequence ID" value="NZ_JBHSBU010000002.1"/>
</dbReference>
<dbReference type="PANTHER" id="PTHR12526">
    <property type="entry name" value="GLYCOSYLTRANSFERASE"/>
    <property type="match status" value="1"/>
</dbReference>
<dbReference type="GO" id="GO:0016757">
    <property type="term" value="F:glycosyltransferase activity"/>
    <property type="evidence" value="ECO:0007669"/>
    <property type="project" value="UniProtKB-KW"/>
</dbReference>
<organism evidence="1 2">
    <name type="scientific">Chitinimonas lacunae</name>
    <dbReference type="NCBI Taxonomy" id="1963018"/>
    <lineage>
        <taxon>Bacteria</taxon>
        <taxon>Pseudomonadati</taxon>
        <taxon>Pseudomonadota</taxon>
        <taxon>Betaproteobacteria</taxon>
        <taxon>Neisseriales</taxon>
        <taxon>Chitinibacteraceae</taxon>
        <taxon>Chitinimonas</taxon>
    </lineage>
</organism>
<dbReference type="Gene3D" id="3.40.50.2000">
    <property type="entry name" value="Glycogen Phosphorylase B"/>
    <property type="match status" value="3"/>
</dbReference>
<proteinExistence type="predicted"/>
<dbReference type="SUPFAM" id="SSF53756">
    <property type="entry name" value="UDP-Glycosyltransferase/glycogen phosphorylase"/>
    <property type="match status" value="1"/>
</dbReference>
<gene>
    <name evidence="1" type="ORF">ACFOW7_21025</name>
</gene>
<sequence length="349" mass="40280">MKRIHVIHEYAVDNRPHSCSYIRLLQPLSHPAIADRYDISFGLTMTERPVDAVILERVWMPTGINWQQAEELVWQIRAAGARLIYTLDDNLVDLGIDSPQRGFPSDLDRNVVRWLIREADGVIVSTEALARRFAGLNHNILVVPNQLDERLFPSELASRPERDKLVIGYMGTFSHQADFAMVLEALRALLHDYPGRTRFEFIGVTTNPAIFELLRGYDFDALSCGDDYHYPNFIRWAGRQLDWDIGIAPLRDERFNRYKSDIKYLDYGLLGIPAVYSDMPIYRDSVRDGETGLLAAADVDAWYRALQRLVEEDALRQSIRRQAFTEVARQRTWKYRAADWHAALEQLLA</sequence>
<keyword evidence="1" id="KW-0808">Transferase</keyword>
<keyword evidence="1" id="KW-0328">Glycosyltransferase</keyword>
<evidence type="ECO:0000313" key="2">
    <source>
        <dbReference type="Proteomes" id="UP001595791"/>
    </source>
</evidence>
<dbReference type="Pfam" id="PF13692">
    <property type="entry name" value="Glyco_trans_1_4"/>
    <property type="match status" value="1"/>
</dbReference>
<dbReference type="EMBL" id="JBHSBU010000002">
    <property type="protein sequence ID" value="MFC4161825.1"/>
    <property type="molecule type" value="Genomic_DNA"/>
</dbReference>
<dbReference type="PROSITE" id="PS01054">
    <property type="entry name" value="TRANSALDOLASE_1"/>
    <property type="match status" value="1"/>
</dbReference>
<evidence type="ECO:0000313" key="1">
    <source>
        <dbReference type="EMBL" id="MFC4161825.1"/>
    </source>
</evidence>
<keyword evidence="2" id="KW-1185">Reference proteome</keyword>